<dbReference type="PROSITE" id="PS50082">
    <property type="entry name" value="WD_REPEATS_2"/>
    <property type="match status" value="5"/>
</dbReference>
<feature type="repeat" description="WD" evidence="3">
    <location>
        <begin position="676"/>
        <end position="706"/>
    </location>
</feature>
<dbReference type="Pfam" id="PF00400">
    <property type="entry name" value="WD40"/>
    <property type="match status" value="6"/>
</dbReference>
<feature type="region of interest" description="Disordered" evidence="4">
    <location>
        <begin position="91"/>
        <end position="110"/>
    </location>
</feature>
<feature type="repeat" description="WD" evidence="3">
    <location>
        <begin position="534"/>
        <end position="580"/>
    </location>
</feature>
<feature type="compositionally biased region" description="Low complexity" evidence="4">
    <location>
        <begin position="91"/>
        <end position="100"/>
    </location>
</feature>
<evidence type="ECO:0000256" key="2">
    <source>
        <dbReference type="ARBA" id="ARBA00022737"/>
    </source>
</evidence>
<evidence type="ECO:0000256" key="3">
    <source>
        <dbReference type="PROSITE-ProRule" id="PRU00221"/>
    </source>
</evidence>
<evidence type="ECO:0000256" key="1">
    <source>
        <dbReference type="ARBA" id="ARBA00022574"/>
    </source>
</evidence>
<dbReference type="InterPro" id="IPR036047">
    <property type="entry name" value="F-box-like_dom_sf"/>
</dbReference>
<feature type="repeat" description="WD" evidence="3">
    <location>
        <begin position="756"/>
        <end position="795"/>
    </location>
</feature>
<gene>
    <name evidence="5" type="ORF">C8J55DRAFT_495882</name>
</gene>
<evidence type="ECO:0000256" key="4">
    <source>
        <dbReference type="SAM" id="MobiDB-lite"/>
    </source>
</evidence>
<protein>
    <submittedName>
        <fullName evidence="5">WD40-repeat-containing domain protein</fullName>
    </submittedName>
</protein>
<dbReference type="SMART" id="SM00320">
    <property type="entry name" value="WD40"/>
    <property type="match status" value="7"/>
</dbReference>
<dbReference type="Gene3D" id="1.20.1280.50">
    <property type="match status" value="1"/>
</dbReference>
<comment type="caution">
    <text evidence="5">The sequence shown here is derived from an EMBL/GenBank/DDBJ whole genome shotgun (WGS) entry which is preliminary data.</text>
</comment>
<feature type="compositionally biased region" description="Low complexity" evidence="4">
    <location>
        <begin position="485"/>
        <end position="501"/>
    </location>
</feature>
<reference evidence="5" key="1">
    <citation type="submission" date="2022-08" db="EMBL/GenBank/DDBJ databases">
        <authorList>
            <consortium name="DOE Joint Genome Institute"/>
            <person name="Min B."/>
            <person name="Riley R."/>
            <person name="Sierra-Patev S."/>
            <person name="Naranjo-Ortiz M."/>
            <person name="Looney B."/>
            <person name="Konkel Z."/>
            <person name="Slot J.C."/>
            <person name="Sakamoto Y."/>
            <person name="Steenwyk J.L."/>
            <person name="Rokas A."/>
            <person name="Carro J."/>
            <person name="Camarero S."/>
            <person name="Ferreira P."/>
            <person name="Molpeceres G."/>
            <person name="Ruiz-Duenas F.J."/>
            <person name="Serrano A."/>
            <person name="Henrissat B."/>
            <person name="Drula E."/>
            <person name="Hughes K.W."/>
            <person name="Mata J.L."/>
            <person name="Ishikawa N.K."/>
            <person name="Vargas-Isla R."/>
            <person name="Ushijima S."/>
            <person name="Smith C.A."/>
            <person name="Ahrendt S."/>
            <person name="Andreopoulos W."/>
            <person name="He G."/>
            <person name="Labutti K."/>
            <person name="Lipzen A."/>
            <person name="Ng V."/>
            <person name="Sandor L."/>
            <person name="Barry K."/>
            <person name="Martinez A.T."/>
            <person name="Xiao Y."/>
            <person name="Gibbons J.G."/>
            <person name="Terashima K."/>
            <person name="Hibbett D.S."/>
            <person name="Grigoriev I.V."/>
        </authorList>
    </citation>
    <scope>NUCLEOTIDE SEQUENCE</scope>
    <source>
        <strain evidence="5">Sp2 HRB7682 ss15</strain>
    </source>
</reference>
<dbReference type="PROSITE" id="PS50294">
    <property type="entry name" value="WD_REPEATS_REGION"/>
    <property type="match status" value="5"/>
</dbReference>
<dbReference type="PROSITE" id="PS00678">
    <property type="entry name" value="WD_REPEATS_1"/>
    <property type="match status" value="2"/>
</dbReference>
<feature type="repeat" description="WD" evidence="3">
    <location>
        <begin position="796"/>
        <end position="830"/>
    </location>
</feature>
<dbReference type="InterPro" id="IPR001680">
    <property type="entry name" value="WD40_rpt"/>
</dbReference>
<sequence length="890" mass="98075">MSAPLSPTASSSKTASASTHCLPPRSQSPSPSTSDFSLIGTEEIETSDYADYSFWSYNTSTPYKGFGSFGRRAAIYSTPTLNYFASSIPFPSSSSSSSTPGVDRADHTPGTSLKTLFPRIWDVLVSSPTKNIISTSRSPISSKNFVPFNGIDMPFEAHRHSMYLNYMSNSPTPSLSRLTKGKGKANNYARGSNHYPEQSYSGDISDFWTQDSGFDRSTMGHSISSQYSYIDYTDLPPLDGEEGELIDVDDEACFLPPEQFHYGGTTWRGGIKCSFSRARVVTGIDILSLLPAEVALRVLEFLAFGSFCHPNTSVNSPRNSSLWASRDTFLEEVSTPEQCLQNVLVCSSVSKMWRQLSLDNSVWRTLFESRWGNGEFGGGITKDAAAIQKYLLDQRKSAITGRDKALPALPDDLVSSIPTIQPSSLDYLRLYQDRLELERRWVGTAFTKRLAAPAYSPTSSNTSLSVPPSRSSSLTPMYIADQMSPYSDLTSSRSSSFSSTTMGMSNPSPSRPSTEPAVILTEHWDKWEPDVIQLSGHSDSVYCIELPSSTTFAADKFFVTGSRDRTIKMWSSKTAKCIGTFGRGRTPTSPVIHDSGSQEVEVTEGHAGSVLCLKFIWKEENDESNDNDSIRVEEVVRRGIMFSGSSDCTICVWDVDLTWNIVEDEYKVDAHVSTVLRGHSGGVLDLRVDNDWIVSCSKDTTIRVWNRQTLMAHRTLRGHEGPVNAVGMEDGRVVSASGDGKMILWDASSGERLRTFEGHDRGLACIEYSSGLIISGSNDWKIKIWSAFTGKCLRTLQGHEALVRALAFDPSSGLLVSASYDKSVRVWDIKDVLNGNESGRESSLRVFKNAHSSHIFDVKFDVGRIVSTSHDQKIVVANFSCDLDDSHLFI</sequence>
<dbReference type="InterPro" id="IPR036322">
    <property type="entry name" value="WD40_repeat_dom_sf"/>
</dbReference>
<dbReference type="SUPFAM" id="SSF50978">
    <property type="entry name" value="WD40 repeat-like"/>
    <property type="match status" value="1"/>
</dbReference>
<organism evidence="5 6">
    <name type="scientific">Lentinula lateritia</name>
    <dbReference type="NCBI Taxonomy" id="40482"/>
    <lineage>
        <taxon>Eukaryota</taxon>
        <taxon>Fungi</taxon>
        <taxon>Dikarya</taxon>
        <taxon>Basidiomycota</taxon>
        <taxon>Agaricomycotina</taxon>
        <taxon>Agaricomycetes</taxon>
        <taxon>Agaricomycetidae</taxon>
        <taxon>Agaricales</taxon>
        <taxon>Marasmiineae</taxon>
        <taxon>Omphalotaceae</taxon>
        <taxon>Lentinula</taxon>
    </lineage>
</organism>
<dbReference type="PANTHER" id="PTHR14604">
    <property type="entry name" value="WD40 REPEAT PF20"/>
    <property type="match status" value="1"/>
</dbReference>
<dbReference type="SUPFAM" id="SSF81383">
    <property type="entry name" value="F-box domain"/>
    <property type="match status" value="1"/>
</dbReference>
<feature type="region of interest" description="Disordered" evidence="4">
    <location>
        <begin position="1"/>
        <end position="37"/>
    </location>
</feature>
<keyword evidence="2" id="KW-0677">Repeat</keyword>
<dbReference type="InterPro" id="IPR015943">
    <property type="entry name" value="WD40/YVTN_repeat-like_dom_sf"/>
</dbReference>
<dbReference type="PRINTS" id="PR00320">
    <property type="entry name" value="GPROTEINBRPT"/>
</dbReference>
<dbReference type="InterPro" id="IPR050995">
    <property type="entry name" value="WD-F-box_domain-protein"/>
</dbReference>
<dbReference type="Proteomes" id="UP001150238">
    <property type="component" value="Unassembled WGS sequence"/>
</dbReference>
<feature type="region of interest" description="Disordered" evidence="4">
    <location>
        <begin position="485"/>
        <end position="515"/>
    </location>
</feature>
<keyword evidence="1 3" id="KW-0853">WD repeat</keyword>
<dbReference type="EMBL" id="JANVFS010000001">
    <property type="protein sequence ID" value="KAJ4496143.1"/>
    <property type="molecule type" value="Genomic_DNA"/>
</dbReference>
<evidence type="ECO:0000313" key="5">
    <source>
        <dbReference type="EMBL" id="KAJ4496143.1"/>
    </source>
</evidence>
<dbReference type="AlphaFoldDB" id="A0A9W9B574"/>
<accession>A0A9W9B574</accession>
<name>A0A9W9B574_9AGAR</name>
<reference evidence="5" key="2">
    <citation type="journal article" date="2023" name="Proc. Natl. Acad. Sci. U.S.A.">
        <title>A global phylogenomic analysis of the shiitake genus Lentinula.</title>
        <authorList>
            <person name="Sierra-Patev S."/>
            <person name="Min B."/>
            <person name="Naranjo-Ortiz M."/>
            <person name="Looney B."/>
            <person name="Konkel Z."/>
            <person name="Slot J.C."/>
            <person name="Sakamoto Y."/>
            <person name="Steenwyk J.L."/>
            <person name="Rokas A."/>
            <person name="Carro J."/>
            <person name="Camarero S."/>
            <person name="Ferreira P."/>
            <person name="Molpeceres G."/>
            <person name="Ruiz-Duenas F.J."/>
            <person name="Serrano A."/>
            <person name="Henrissat B."/>
            <person name="Drula E."/>
            <person name="Hughes K.W."/>
            <person name="Mata J.L."/>
            <person name="Ishikawa N.K."/>
            <person name="Vargas-Isla R."/>
            <person name="Ushijima S."/>
            <person name="Smith C.A."/>
            <person name="Donoghue J."/>
            <person name="Ahrendt S."/>
            <person name="Andreopoulos W."/>
            <person name="He G."/>
            <person name="LaButti K."/>
            <person name="Lipzen A."/>
            <person name="Ng V."/>
            <person name="Riley R."/>
            <person name="Sandor L."/>
            <person name="Barry K."/>
            <person name="Martinez A.T."/>
            <person name="Xiao Y."/>
            <person name="Gibbons J.G."/>
            <person name="Terashima K."/>
            <person name="Grigoriev I.V."/>
            <person name="Hibbett D."/>
        </authorList>
    </citation>
    <scope>NUCLEOTIDE SEQUENCE</scope>
    <source>
        <strain evidence="5">Sp2 HRB7682 ss15</strain>
    </source>
</reference>
<feature type="repeat" description="WD" evidence="3">
    <location>
        <begin position="716"/>
        <end position="755"/>
    </location>
</feature>
<dbReference type="PANTHER" id="PTHR14604:SF4">
    <property type="entry name" value="F-BOX DOMAIN-CONTAINING PROTEIN"/>
    <property type="match status" value="1"/>
</dbReference>
<dbReference type="InterPro" id="IPR020472">
    <property type="entry name" value="WD40_PAC1"/>
</dbReference>
<feature type="compositionally biased region" description="Polar residues" evidence="4">
    <location>
        <begin position="502"/>
        <end position="513"/>
    </location>
</feature>
<evidence type="ECO:0000313" key="6">
    <source>
        <dbReference type="Proteomes" id="UP001150238"/>
    </source>
</evidence>
<proteinExistence type="predicted"/>
<dbReference type="InterPro" id="IPR019775">
    <property type="entry name" value="WD40_repeat_CS"/>
</dbReference>
<dbReference type="CDD" id="cd00200">
    <property type="entry name" value="WD40"/>
    <property type="match status" value="1"/>
</dbReference>
<dbReference type="Gene3D" id="2.130.10.10">
    <property type="entry name" value="YVTN repeat-like/Quinoprotein amine dehydrogenase"/>
    <property type="match status" value="2"/>
</dbReference>